<keyword evidence="3" id="KW-1185">Reference proteome</keyword>
<dbReference type="Proteomes" id="UP000008022">
    <property type="component" value="Unassembled WGS sequence"/>
</dbReference>
<dbReference type="HOGENOM" id="CLU_1799477_0_0_1"/>
<reference evidence="2" key="2">
    <citation type="submission" date="2015-06" db="UniProtKB">
        <authorList>
            <consortium name="EnsemblPlants"/>
        </authorList>
    </citation>
    <scope>IDENTIFICATION</scope>
</reference>
<sequence>MNIEPGKVQTPCHNNSQKGPNLISGDLATEGPRVAGIGGAKWPRRPGDGRTSCGGEAEDKRWGSWRASRRRGSVADRRCRGRVAGGKGVRWRGDLPEGGRGDLVRRHDAKEARRDGEVERVARRPDAEEAQCGRGCGGRGGHAR</sequence>
<reference evidence="3" key="1">
    <citation type="submission" date="2013-06" db="EMBL/GenBank/DDBJ databases">
        <authorList>
            <person name="Zhao Q."/>
        </authorList>
    </citation>
    <scope>NUCLEOTIDE SEQUENCE</scope>
    <source>
        <strain evidence="3">cv. W1943</strain>
    </source>
</reference>
<feature type="compositionally biased region" description="Gly residues" evidence="1">
    <location>
        <begin position="134"/>
        <end position="144"/>
    </location>
</feature>
<dbReference type="OMA" id="KGPNLIS"/>
<dbReference type="AlphaFoldDB" id="A0A0E0P6F3"/>
<dbReference type="Gramene" id="ORUFI04G06180.1">
    <property type="protein sequence ID" value="ORUFI04G06180.1"/>
    <property type="gene ID" value="ORUFI04G06180"/>
</dbReference>
<feature type="compositionally biased region" description="Basic and acidic residues" evidence="1">
    <location>
        <begin position="91"/>
        <end position="127"/>
    </location>
</feature>
<protein>
    <submittedName>
        <fullName evidence="2">Uncharacterized protein</fullName>
    </submittedName>
</protein>
<name>A0A0E0P6F3_ORYRU</name>
<dbReference type="EnsemblPlants" id="ORUFI04G06180.1">
    <property type="protein sequence ID" value="ORUFI04G06180.1"/>
    <property type="gene ID" value="ORUFI04G06180"/>
</dbReference>
<evidence type="ECO:0000256" key="1">
    <source>
        <dbReference type="SAM" id="MobiDB-lite"/>
    </source>
</evidence>
<organism evidence="2 3">
    <name type="scientific">Oryza rufipogon</name>
    <name type="common">Brownbeard rice</name>
    <name type="synonym">Asian wild rice</name>
    <dbReference type="NCBI Taxonomy" id="4529"/>
    <lineage>
        <taxon>Eukaryota</taxon>
        <taxon>Viridiplantae</taxon>
        <taxon>Streptophyta</taxon>
        <taxon>Embryophyta</taxon>
        <taxon>Tracheophyta</taxon>
        <taxon>Spermatophyta</taxon>
        <taxon>Magnoliopsida</taxon>
        <taxon>Liliopsida</taxon>
        <taxon>Poales</taxon>
        <taxon>Poaceae</taxon>
        <taxon>BOP clade</taxon>
        <taxon>Oryzoideae</taxon>
        <taxon>Oryzeae</taxon>
        <taxon>Oryzinae</taxon>
        <taxon>Oryza</taxon>
    </lineage>
</organism>
<feature type="region of interest" description="Disordered" evidence="1">
    <location>
        <begin position="85"/>
        <end position="144"/>
    </location>
</feature>
<feature type="region of interest" description="Disordered" evidence="1">
    <location>
        <begin position="1"/>
        <end position="61"/>
    </location>
</feature>
<evidence type="ECO:0000313" key="3">
    <source>
        <dbReference type="Proteomes" id="UP000008022"/>
    </source>
</evidence>
<evidence type="ECO:0000313" key="2">
    <source>
        <dbReference type="EnsemblPlants" id="ORUFI04G06180.1"/>
    </source>
</evidence>
<proteinExistence type="predicted"/>
<accession>A0A0E0P6F3</accession>